<gene>
    <name evidence="2" type="ORF">CK203_047623</name>
</gene>
<protein>
    <submittedName>
        <fullName evidence="2">Uncharacterized protein</fullName>
    </submittedName>
</protein>
<evidence type="ECO:0000313" key="3">
    <source>
        <dbReference type="Proteomes" id="UP000288805"/>
    </source>
</evidence>
<proteinExistence type="predicted"/>
<keyword evidence="1" id="KW-0812">Transmembrane</keyword>
<feature type="transmembrane region" description="Helical" evidence="1">
    <location>
        <begin position="157"/>
        <end position="185"/>
    </location>
</feature>
<keyword evidence="1" id="KW-0472">Membrane</keyword>
<dbReference type="PANTHER" id="PTHR31860:SF3">
    <property type="entry name" value="PROTEIN, PUTATIVE (DUF639)-RELATED"/>
    <property type="match status" value="1"/>
</dbReference>
<accession>A0A438H688</accession>
<feature type="transmembrane region" description="Helical" evidence="1">
    <location>
        <begin position="69"/>
        <end position="88"/>
    </location>
</feature>
<dbReference type="EMBL" id="QGNW01000274">
    <property type="protein sequence ID" value="RVW79817.1"/>
    <property type="molecule type" value="Genomic_DNA"/>
</dbReference>
<organism evidence="2 3">
    <name type="scientific">Vitis vinifera</name>
    <name type="common">Grape</name>
    <dbReference type="NCBI Taxonomy" id="29760"/>
    <lineage>
        <taxon>Eukaryota</taxon>
        <taxon>Viridiplantae</taxon>
        <taxon>Streptophyta</taxon>
        <taxon>Embryophyta</taxon>
        <taxon>Tracheophyta</taxon>
        <taxon>Spermatophyta</taxon>
        <taxon>Magnoliopsida</taxon>
        <taxon>eudicotyledons</taxon>
        <taxon>Gunneridae</taxon>
        <taxon>Pentapetalae</taxon>
        <taxon>rosids</taxon>
        <taxon>Vitales</taxon>
        <taxon>Vitaceae</taxon>
        <taxon>Viteae</taxon>
        <taxon>Vitis</taxon>
    </lineage>
</organism>
<dbReference type="PANTHER" id="PTHR31860">
    <property type="entry name" value="HEAT-INDUCIBLE TRANSCRIPTION REPRESSOR (DUF639)-RELATED"/>
    <property type="match status" value="1"/>
</dbReference>
<comment type="caution">
    <text evidence="2">The sequence shown here is derived from an EMBL/GenBank/DDBJ whole genome shotgun (WGS) entry which is preliminary data.</text>
</comment>
<name>A0A438H688_VITVI</name>
<reference evidence="2 3" key="1">
    <citation type="journal article" date="2018" name="PLoS Genet.">
        <title>Population sequencing reveals clonal diversity and ancestral inbreeding in the grapevine cultivar Chardonnay.</title>
        <authorList>
            <person name="Roach M.J."/>
            <person name="Johnson D.L."/>
            <person name="Bohlmann J."/>
            <person name="van Vuuren H.J."/>
            <person name="Jones S.J."/>
            <person name="Pretorius I.S."/>
            <person name="Schmidt S.A."/>
            <person name="Borneman A.R."/>
        </authorList>
    </citation>
    <scope>NUCLEOTIDE SEQUENCE [LARGE SCALE GENOMIC DNA]</scope>
    <source>
        <strain evidence="3">cv. Chardonnay</strain>
        <tissue evidence="2">Leaf</tissue>
    </source>
</reference>
<evidence type="ECO:0000313" key="2">
    <source>
        <dbReference type="EMBL" id="RVW79817.1"/>
    </source>
</evidence>
<evidence type="ECO:0000256" key="1">
    <source>
        <dbReference type="SAM" id="Phobius"/>
    </source>
</evidence>
<dbReference type="Pfam" id="PF04842">
    <property type="entry name" value="DUF639"/>
    <property type="match status" value="1"/>
</dbReference>
<dbReference type="AlphaFoldDB" id="A0A438H688"/>
<dbReference type="Proteomes" id="UP000288805">
    <property type="component" value="Unassembled WGS sequence"/>
</dbReference>
<sequence length="249" mass="28377">MFVSRHWLVECGGYEAGSPSELAFHHAGCQKPSSKSPSRSCSHDLNLTLIPKLLQDRELKCTDRFVRNLLPYVFPTTLMIVAFGMLLLKGLKEQGRLGRSFGKVTIRDQPPSNTIQKIIALKEAMRDVENYLQNLNVTLLKIRTIILSGQPQVTTEVALVLLGSATILLVIPFNYVLGFVILDLFTRELEFRREMAMRFIRFLKERWDTVPAAPVAVIPFESDDSWSVDQRKEINSKKSERTQNNIKSR</sequence>
<keyword evidence="1" id="KW-1133">Transmembrane helix</keyword>
<dbReference type="InterPro" id="IPR006927">
    <property type="entry name" value="DUF639"/>
</dbReference>